<keyword evidence="8" id="KW-1015">Disulfide bond</keyword>
<evidence type="ECO:0000256" key="5">
    <source>
        <dbReference type="ARBA" id="ARBA00022514"/>
    </source>
</evidence>
<evidence type="ECO:0000256" key="7">
    <source>
        <dbReference type="ARBA" id="ARBA00022729"/>
    </source>
</evidence>
<keyword evidence="7 10" id="KW-0732">Signal</keyword>
<keyword evidence="9" id="KW-0325">Glycoprotein</keyword>
<protein>
    <recommendedName>
        <fullName evidence="4">Interleukin-13</fullName>
    </recommendedName>
</protein>
<accession>L5JVM4</accession>
<evidence type="ECO:0000313" key="11">
    <source>
        <dbReference type="EMBL" id="ELK03107.1"/>
    </source>
</evidence>
<comment type="subunit">
    <text evidence="3">Interacts with IL13RA2.</text>
</comment>
<evidence type="ECO:0000256" key="9">
    <source>
        <dbReference type="ARBA" id="ARBA00023180"/>
    </source>
</evidence>
<sequence>MALWLTLVVTLTCFGGFASPGPVPSPFTALRELIKELNNITQKGPLCNGSMVWNVNLTANPVPSKLRELLSLPSSSGPHVTTQTHHLQASVSLLL</sequence>
<comment type="subcellular location">
    <subcellularLocation>
        <location evidence="1">Secreted</location>
    </subcellularLocation>
</comment>
<evidence type="ECO:0000256" key="10">
    <source>
        <dbReference type="SAM" id="SignalP"/>
    </source>
</evidence>
<gene>
    <name evidence="11" type="ORF">PAL_GLEAN10016892</name>
</gene>
<dbReference type="AlphaFoldDB" id="L5JVM4"/>
<dbReference type="InParanoid" id="L5JVM4"/>
<dbReference type="InterPro" id="IPR020470">
    <property type="entry name" value="IL-13"/>
</dbReference>
<evidence type="ECO:0000256" key="2">
    <source>
        <dbReference type="ARBA" id="ARBA00009855"/>
    </source>
</evidence>
<comment type="similarity">
    <text evidence="2">Belongs to the IL-4/IL-13 family.</text>
</comment>
<dbReference type="GO" id="GO:0005615">
    <property type="term" value="C:extracellular space"/>
    <property type="evidence" value="ECO:0007669"/>
    <property type="project" value="UniProtKB-KW"/>
</dbReference>
<keyword evidence="6" id="KW-0964">Secreted</keyword>
<dbReference type="STRING" id="9402.L5JVM4"/>
<evidence type="ECO:0000256" key="8">
    <source>
        <dbReference type="ARBA" id="ARBA00023157"/>
    </source>
</evidence>
<dbReference type="SUPFAM" id="SSF47266">
    <property type="entry name" value="4-helical cytokines"/>
    <property type="match status" value="1"/>
</dbReference>
<name>L5JVM4_PTEAL</name>
<dbReference type="EMBL" id="KB031114">
    <property type="protein sequence ID" value="ELK03107.1"/>
    <property type="molecule type" value="Genomic_DNA"/>
</dbReference>
<dbReference type="Gene3D" id="1.20.1250.10">
    <property type="match status" value="1"/>
</dbReference>
<evidence type="ECO:0000256" key="3">
    <source>
        <dbReference type="ARBA" id="ARBA00011337"/>
    </source>
</evidence>
<evidence type="ECO:0000256" key="6">
    <source>
        <dbReference type="ARBA" id="ARBA00022525"/>
    </source>
</evidence>
<dbReference type="FunCoup" id="L5JVM4">
    <property type="interactions" value="106"/>
</dbReference>
<feature type="signal peptide" evidence="10">
    <location>
        <begin position="1"/>
        <end position="20"/>
    </location>
</feature>
<dbReference type="InterPro" id="IPR018096">
    <property type="entry name" value="IL-4/IL-13_CS"/>
</dbReference>
<reference evidence="12" key="1">
    <citation type="journal article" date="2013" name="Science">
        <title>Comparative analysis of bat genomes provides insight into the evolution of flight and immunity.</title>
        <authorList>
            <person name="Zhang G."/>
            <person name="Cowled C."/>
            <person name="Shi Z."/>
            <person name="Huang Z."/>
            <person name="Bishop-Lilly K.A."/>
            <person name="Fang X."/>
            <person name="Wynne J.W."/>
            <person name="Xiong Z."/>
            <person name="Baker M.L."/>
            <person name="Zhao W."/>
            <person name="Tachedjian M."/>
            <person name="Zhu Y."/>
            <person name="Zhou P."/>
            <person name="Jiang X."/>
            <person name="Ng J."/>
            <person name="Yang L."/>
            <person name="Wu L."/>
            <person name="Xiao J."/>
            <person name="Feng Y."/>
            <person name="Chen Y."/>
            <person name="Sun X."/>
            <person name="Zhang Y."/>
            <person name="Marsh G.A."/>
            <person name="Crameri G."/>
            <person name="Broder C.C."/>
            <person name="Frey K.G."/>
            <person name="Wang L.F."/>
            <person name="Wang J."/>
        </authorList>
    </citation>
    <scope>NUCLEOTIDE SEQUENCE [LARGE SCALE GENOMIC DNA]</scope>
</reference>
<evidence type="ECO:0000313" key="12">
    <source>
        <dbReference type="Proteomes" id="UP000010552"/>
    </source>
</evidence>
<proteinExistence type="inferred from homology"/>
<feature type="chain" id="PRO_5003968530" description="Interleukin-13" evidence="10">
    <location>
        <begin position="21"/>
        <end position="95"/>
    </location>
</feature>
<dbReference type="InterPro" id="IPR009079">
    <property type="entry name" value="4_helix_cytokine-like_core"/>
</dbReference>
<dbReference type="PROSITE" id="PS00838">
    <property type="entry name" value="INTERLEUKIN_4_13"/>
    <property type="match status" value="1"/>
</dbReference>
<dbReference type="SMART" id="SM00190">
    <property type="entry name" value="IL4_13"/>
    <property type="match status" value="1"/>
</dbReference>
<organism evidence="11 12">
    <name type="scientific">Pteropus alecto</name>
    <name type="common">Black flying fox</name>
    <dbReference type="NCBI Taxonomy" id="9402"/>
    <lineage>
        <taxon>Eukaryota</taxon>
        <taxon>Metazoa</taxon>
        <taxon>Chordata</taxon>
        <taxon>Craniata</taxon>
        <taxon>Vertebrata</taxon>
        <taxon>Euteleostomi</taxon>
        <taxon>Mammalia</taxon>
        <taxon>Eutheria</taxon>
        <taxon>Laurasiatheria</taxon>
        <taxon>Chiroptera</taxon>
        <taxon>Yinpterochiroptera</taxon>
        <taxon>Pteropodoidea</taxon>
        <taxon>Pteropodidae</taxon>
        <taxon>Pteropodinae</taxon>
        <taxon>Pteropus</taxon>
    </lineage>
</organism>
<dbReference type="Pfam" id="PF03487">
    <property type="entry name" value="IL13"/>
    <property type="match status" value="1"/>
</dbReference>
<evidence type="ECO:0000256" key="4">
    <source>
        <dbReference type="ARBA" id="ARBA00016752"/>
    </source>
</evidence>
<dbReference type="PANTHER" id="PTHR48486">
    <property type="entry name" value="INTERLEUKIN-13"/>
    <property type="match status" value="1"/>
</dbReference>
<dbReference type="InterPro" id="IPR001325">
    <property type="entry name" value="IL-4/IL-13"/>
</dbReference>
<evidence type="ECO:0000256" key="1">
    <source>
        <dbReference type="ARBA" id="ARBA00004613"/>
    </source>
</evidence>
<dbReference type="GO" id="GO:0005126">
    <property type="term" value="F:cytokine receptor binding"/>
    <property type="evidence" value="ECO:0007669"/>
    <property type="project" value="InterPro"/>
</dbReference>
<keyword evidence="5" id="KW-0202">Cytokine</keyword>
<dbReference type="Proteomes" id="UP000010552">
    <property type="component" value="Unassembled WGS sequence"/>
</dbReference>
<dbReference type="GO" id="GO:0006955">
    <property type="term" value="P:immune response"/>
    <property type="evidence" value="ECO:0007669"/>
    <property type="project" value="InterPro"/>
</dbReference>
<dbReference type="GO" id="GO:0005125">
    <property type="term" value="F:cytokine activity"/>
    <property type="evidence" value="ECO:0007669"/>
    <property type="project" value="UniProtKB-KW"/>
</dbReference>
<dbReference type="PANTHER" id="PTHR48486:SF1">
    <property type="entry name" value="INTERLEUKIN-13"/>
    <property type="match status" value="1"/>
</dbReference>
<keyword evidence="12" id="KW-1185">Reference proteome</keyword>